<comment type="subcellular location">
    <subcellularLocation>
        <location evidence="1">Secreted</location>
    </subcellularLocation>
</comment>
<dbReference type="Pfam" id="PF01395">
    <property type="entry name" value="PBP_GOBP"/>
    <property type="match status" value="1"/>
</dbReference>
<dbReference type="InterPro" id="IPR006170">
    <property type="entry name" value="PBP/GOBP"/>
</dbReference>
<evidence type="ECO:0000313" key="4">
    <source>
        <dbReference type="EMBL" id="KAH0554826.1"/>
    </source>
</evidence>
<dbReference type="SMART" id="SM00708">
    <property type="entry name" value="PhBP"/>
    <property type="match status" value="1"/>
</dbReference>
<evidence type="ECO:0000313" key="5">
    <source>
        <dbReference type="Proteomes" id="UP000826195"/>
    </source>
</evidence>
<dbReference type="PANTHER" id="PTHR21364">
    <property type="entry name" value="GENERAL ODORANT-BINDING PROTEIN 19A"/>
    <property type="match status" value="1"/>
</dbReference>
<dbReference type="AlphaFoldDB" id="A0AAV7IQF8"/>
<name>A0AAV7IQF8_COTGL</name>
<dbReference type="GO" id="GO:0005549">
    <property type="term" value="F:odorant binding"/>
    <property type="evidence" value="ECO:0007669"/>
    <property type="project" value="InterPro"/>
</dbReference>
<dbReference type="InterPro" id="IPR036728">
    <property type="entry name" value="PBP_GOBP_sf"/>
</dbReference>
<comment type="caution">
    <text evidence="4">The sequence shown here is derived from an EMBL/GenBank/DDBJ whole genome shotgun (WGS) entry which is preliminary data.</text>
</comment>
<keyword evidence="5" id="KW-1185">Reference proteome</keyword>
<dbReference type="SUPFAM" id="SSF47565">
    <property type="entry name" value="Insect pheromone/odorant-binding proteins"/>
    <property type="match status" value="1"/>
</dbReference>
<dbReference type="CDD" id="cd23992">
    <property type="entry name" value="PBP_GOBP"/>
    <property type="match status" value="1"/>
</dbReference>
<gene>
    <name evidence="4" type="ORF">KQX54_012924</name>
</gene>
<dbReference type="GO" id="GO:0035275">
    <property type="term" value="F:dibutyl phthalate binding"/>
    <property type="evidence" value="ECO:0007669"/>
    <property type="project" value="TreeGrafter"/>
</dbReference>
<dbReference type="PANTHER" id="PTHR21364:SF1">
    <property type="entry name" value="GENERAL ODORANT-BINDING PROTEIN LUSH"/>
    <property type="match status" value="1"/>
</dbReference>
<dbReference type="EMBL" id="JAHXZJ010001119">
    <property type="protein sequence ID" value="KAH0554826.1"/>
    <property type="molecule type" value="Genomic_DNA"/>
</dbReference>
<reference evidence="4 5" key="1">
    <citation type="journal article" date="2021" name="J. Hered.">
        <title>A chromosome-level genome assembly of the parasitoid wasp, Cotesia glomerata (Hymenoptera: Braconidae).</title>
        <authorList>
            <person name="Pinto B.J."/>
            <person name="Weis J.J."/>
            <person name="Gamble T."/>
            <person name="Ode P.J."/>
            <person name="Paul R."/>
            <person name="Zaspel J.M."/>
        </authorList>
    </citation>
    <scope>NUCLEOTIDE SEQUENCE [LARGE SCALE GENOMIC DNA]</scope>
    <source>
        <strain evidence="4">CgM1</strain>
    </source>
</reference>
<dbReference type="GO" id="GO:0005576">
    <property type="term" value="C:extracellular region"/>
    <property type="evidence" value="ECO:0007669"/>
    <property type="project" value="UniProtKB-SubCell"/>
</dbReference>
<evidence type="ECO:0000256" key="1">
    <source>
        <dbReference type="ARBA" id="ARBA00004613"/>
    </source>
</evidence>
<sequence length="134" mass="15531">MHITKKYLFAKDLSNEFEGYYLNVQADIKRDCRKKTGVSWGSLMKLKAADYNQDDQQLKCYLLCFMQKNGIFDKDDINVEKALRHLPRGVQGPSKKTLEYCKKIPSNDTCDKAFQLAKCYFKAQPEVLKTVSFV</sequence>
<organism evidence="4 5">
    <name type="scientific">Cotesia glomerata</name>
    <name type="common">Lepidopteran parasitic wasp</name>
    <name type="synonym">Apanteles glomeratus</name>
    <dbReference type="NCBI Taxonomy" id="32391"/>
    <lineage>
        <taxon>Eukaryota</taxon>
        <taxon>Metazoa</taxon>
        <taxon>Ecdysozoa</taxon>
        <taxon>Arthropoda</taxon>
        <taxon>Hexapoda</taxon>
        <taxon>Insecta</taxon>
        <taxon>Pterygota</taxon>
        <taxon>Neoptera</taxon>
        <taxon>Endopterygota</taxon>
        <taxon>Hymenoptera</taxon>
        <taxon>Apocrita</taxon>
        <taxon>Ichneumonoidea</taxon>
        <taxon>Braconidae</taxon>
        <taxon>Microgastrinae</taxon>
        <taxon>Cotesia</taxon>
    </lineage>
</organism>
<protein>
    <submittedName>
        <fullName evidence="4">Uncharacterized protein</fullName>
    </submittedName>
</protein>
<dbReference type="FunFam" id="1.10.238.20:FF:000001">
    <property type="entry name" value="General odorant-binding protein lush"/>
    <property type="match status" value="1"/>
</dbReference>
<dbReference type="Gene3D" id="1.10.238.20">
    <property type="entry name" value="Pheromone/general odorant binding protein domain"/>
    <property type="match status" value="1"/>
</dbReference>
<accession>A0AAV7IQF8</accession>
<dbReference type="Proteomes" id="UP000826195">
    <property type="component" value="Unassembled WGS sequence"/>
</dbReference>
<dbReference type="GO" id="GO:0042048">
    <property type="term" value="P:olfactory behavior"/>
    <property type="evidence" value="ECO:0007669"/>
    <property type="project" value="TreeGrafter"/>
</dbReference>
<comment type="similarity">
    <text evidence="2">Belongs to the PBP/GOBP family.</text>
</comment>
<keyword evidence="3" id="KW-0964">Secreted</keyword>
<dbReference type="GO" id="GO:0007608">
    <property type="term" value="P:sensory perception of smell"/>
    <property type="evidence" value="ECO:0007669"/>
    <property type="project" value="TreeGrafter"/>
</dbReference>
<proteinExistence type="inferred from homology"/>
<evidence type="ECO:0000256" key="3">
    <source>
        <dbReference type="ARBA" id="ARBA00022525"/>
    </source>
</evidence>
<evidence type="ECO:0000256" key="2">
    <source>
        <dbReference type="ARBA" id="ARBA00008098"/>
    </source>
</evidence>